<feature type="compositionally biased region" description="Basic and acidic residues" evidence="4">
    <location>
        <begin position="54"/>
        <end position="63"/>
    </location>
</feature>
<dbReference type="InterPro" id="IPR002885">
    <property type="entry name" value="PPR_rpt"/>
</dbReference>
<evidence type="ECO:0000256" key="1">
    <source>
        <dbReference type="ARBA" id="ARBA00022737"/>
    </source>
</evidence>
<reference evidence="6" key="1">
    <citation type="submission" date="2022-08" db="EMBL/GenBank/DDBJ databases">
        <authorList>
            <person name="Marques A."/>
        </authorList>
    </citation>
    <scope>NUCLEOTIDE SEQUENCE</scope>
    <source>
        <strain evidence="6">RhyPub2mFocal</strain>
        <tissue evidence="6">Leaves</tissue>
    </source>
</reference>
<dbReference type="EMBL" id="JAMFTS010000005">
    <property type="protein sequence ID" value="KAJ4749457.1"/>
    <property type="molecule type" value="Genomic_DNA"/>
</dbReference>
<evidence type="ECO:0000313" key="6">
    <source>
        <dbReference type="EMBL" id="KAJ4749457.1"/>
    </source>
</evidence>
<dbReference type="Pfam" id="PF01535">
    <property type="entry name" value="PPR"/>
    <property type="match status" value="4"/>
</dbReference>
<dbReference type="GO" id="GO:0009451">
    <property type="term" value="P:RNA modification"/>
    <property type="evidence" value="ECO:0007669"/>
    <property type="project" value="InterPro"/>
</dbReference>
<dbReference type="Proteomes" id="UP001140206">
    <property type="component" value="Chromosome 5"/>
</dbReference>
<dbReference type="PROSITE" id="PS51375">
    <property type="entry name" value="PPR"/>
    <property type="match status" value="1"/>
</dbReference>
<feature type="domain" description="DYW" evidence="5">
    <location>
        <begin position="463"/>
        <end position="555"/>
    </location>
</feature>
<dbReference type="InterPro" id="IPR032867">
    <property type="entry name" value="DYW_dom"/>
</dbReference>
<evidence type="ECO:0000256" key="2">
    <source>
        <dbReference type="ARBA" id="ARBA00022946"/>
    </source>
</evidence>
<evidence type="ECO:0000256" key="3">
    <source>
        <dbReference type="PROSITE-ProRule" id="PRU00708"/>
    </source>
</evidence>
<accession>A0AAV8C4G9</accession>
<dbReference type="GO" id="GO:0008270">
    <property type="term" value="F:zinc ion binding"/>
    <property type="evidence" value="ECO:0007669"/>
    <property type="project" value="InterPro"/>
</dbReference>
<dbReference type="GO" id="GO:0003723">
    <property type="term" value="F:RNA binding"/>
    <property type="evidence" value="ECO:0007669"/>
    <property type="project" value="InterPro"/>
</dbReference>
<keyword evidence="1" id="KW-0677">Repeat</keyword>
<keyword evidence="2" id="KW-0809">Transit peptide</keyword>
<sequence length="555" mass="62684">MFSARRALSKLSSRTHNAPFAFSPRLPEILVLLRTAGTHASERADTEFYGNLHGDSDPRRGMSHDTSQNAQGYYQNNTYSQGQFHHNTNYNQSYQETYNNSYNGVGYNQQIYSPHGYNSGQLYQRPGIYEQQVYQYPNVSTYNNANVANNDVNVETPKYRGTIKELEGLCKEGKLNEAFEVLALLEGNETQIGPQTYVLLIKVCGDKSDLEKAHHIQNHILRNKQNVEIPLNNKLLDMYIKCGSLDDARKLFDKMLQRNLTSWETMILGMAKNGKGEEALDLFNQLKTSGLPLDAGIFSSVFFVCGVIGAVDEGMLHLKSMEEDYQIAPEMGTYVAIVSMLGQSGYLEEAMDFIEQMPVEPTVDIWEALMNLARLTGDLDLGSQCAAIVERLESSRLLDNNSQSGLVPVNKSELEKEKQRQKLSRLEGRAQARQYVCGDRRDPEHKKIYALLNRLAAQMKEFGYVPDTRFVLHDVDQEAKEEALLGHSERLAAASAFMTSPARTPIRIIKNLRCCGDCHNALKIISQIVGREIIARDAKRFHNFKDGLCSCNDYW</sequence>
<feature type="region of interest" description="Disordered" evidence="4">
    <location>
        <begin position="44"/>
        <end position="67"/>
    </location>
</feature>
<comment type="caution">
    <text evidence="6">The sequence shown here is derived from an EMBL/GenBank/DDBJ whole genome shotgun (WGS) entry which is preliminary data.</text>
</comment>
<feature type="repeat" description="PPR" evidence="3">
    <location>
        <begin position="259"/>
        <end position="293"/>
    </location>
</feature>
<name>A0AAV8C4G9_9POAL</name>
<evidence type="ECO:0000313" key="7">
    <source>
        <dbReference type="Proteomes" id="UP001140206"/>
    </source>
</evidence>
<protein>
    <submittedName>
        <fullName evidence="6">Pentatricopeptide repeat-containing protein</fullName>
    </submittedName>
</protein>
<dbReference type="PANTHER" id="PTHR47926">
    <property type="entry name" value="PENTATRICOPEPTIDE REPEAT-CONTAINING PROTEIN"/>
    <property type="match status" value="1"/>
</dbReference>
<organism evidence="6 7">
    <name type="scientific">Rhynchospora pubera</name>
    <dbReference type="NCBI Taxonomy" id="906938"/>
    <lineage>
        <taxon>Eukaryota</taxon>
        <taxon>Viridiplantae</taxon>
        <taxon>Streptophyta</taxon>
        <taxon>Embryophyta</taxon>
        <taxon>Tracheophyta</taxon>
        <taxon>Spermatophyta</taxon>
        <taxon>Magnoliopsida</taxon>
        <taxon>Liliopsida</taxon>
        <taxon>Poales</taxon>
        <taxon>Cyperaceae</taxon>
        <taxon>Cyperoideae</taxon>
        <taxon>Rhynchosporeae</taxon>
        <taxon>Rhynchospora</taxon>
    </lineage>
</organism>
<evidence type="ECO:0000259" key="5">
    <source>
        <dbReference type="Pfam" id="PF14432"/>
    </source>
</evidence>
<dbReference type="PANTHER" id="PTHR47926:SF388">
    <property type="entry name" value="DYW DOMAIN-CONTAINING PROTEIN"/>
    <property type="match status" value="1"/>
</dbReference>
<gene>
    <name evidence="6" type="ORF">LUZ62_083862</name>
</gene>
<dbReference type="InterPro" id="IPR046960">
    <property type="entry name" value="PPR_At4g14850-like_plant"/>
</dbReference>
<dbReference type="Pfam" id="PF14432">
    <property type="entry name" value="DYW_deaminase"/>
    <property type="match status" value="1"/>
</dbReference>
<keyword evidence="7" id="KW-1185">Reference proteome</keyword>
<evidence type="ECO:0000256" key="4">
    <source>
        <dbReference type="SAM" id="MobiDB-lite"/>
    </source>
</evidence>
<dbReference type="Gene3D" id="1.25.40.10">
    <property type="entry name" value="Tetratricopeptide repeat domain"/>
    <property type="match status" value="2"/>
</dbReference>
<dbReference type="InterPro" id="IPR011990">
    <property type="entry name" value="TPR-like_helical_dom_sf"/>
</dbReference>
<dbReference type="AlphaFoldDB" id="A0AAV8C4G9"/>
<proteinExistence type="predicted"/>
<dbReference type="NCBIfam" id="TIGR00756">
    <property type="entry name" value="PPR"/>
    <property type="match status" value="2"/>
</dbReference>